<keyword evidence="2" id="KW-1185">Reference proteome</keyword>
<evidence type="ECO:0000313" key="1">
    <source>
        <dbReference type="EMBL" id="ATG37698.1"/>
    </source>
</evidence>
<protein>
    <recommendedName>
        <fullName evidence="3">Sel1 repeat protein</fullName>
    </recommendedName>
</protein>
<name>A0ABM6PIV7_9RHOB</name>
<proteinExistence type="predicted"/>
<reference evidence="1 2" key="1">
    <citation type="journal article" date="2017" name="Front. Microbiol.">
        <title>Phaeobacter piscinae sp. nov., a species of the Roseobacter group and potential aquaculture probiont.</title>
        <authorList>
            <person name="Sonnenschein E.C."/>
            <person name="Phippen C.B.W."/>
            <person name="Nielsen K.F."/>
            <person name="Mateiu R.V."/>
            <person name="Melchiorsen J."/>
            <person name="Gram L."/>
            <person name="Overmann J."/>
            <person name="Freese H.M."/>
        </authorList>
    </citation>
    <scope>NUCLEOTIDE SEQUENCE [LARGE SCALE GENOMIC DNA]</scope>
    <source>
        <strain evidence="1 2">P36</strain>
    </source>
</reference>
<reference evidence="1 2" key="3">
    <citation type="journal article" date="2017" name="Int. J. Syst. Evol. Microbiol.">
        <title>Adaptation of Surface-Associated Bacteria to the Open Ocean: A Genomically Distinct Subpopulation of Phaeobacter gallaeciensis Colonizes Pacific Mesozooplankton.</title>
        <authorList>
            <person name="Freese H.M."/>
            <person name="Methner A."/>
            <person name="Overmann J."/>
        </authorList>
    </citation>
    <scope>NUCLEOTIDE SEQUENCE [LARGE SCALE GENOMIC DNA]</scope>
    <source>
        <strain evidence="1 2">P36</strain>
    </source>
</reference>
<organism evidence="1 2">
    <name type="scientific">Phaeobacter piscinae</name>
    <dbReference type="NCBI Taxonomy" id="1580596"/>
    <lineage>
        <taxon>Bacteria</taxon>
        <taxon>Pseudomonadati</taxon>
        <taxon>Pseudomonadota</taxon>
        <taxon>Alphaproteobacteria</taxon>
        <taxon>Rhodobacterales</taxon>
        <taxon>Roseobacteraceae</taxon>
        <taxon>Phaeobacter</taxon>
    </lineage>
</organism>
<sequence>MERDDLDQALLQAHAEGDSAALIRLYSLAADAAEGADEMDRACFYLTHAFVFALESGAPEADPLNARLVAQGRAHRLVF</sequence>
<gene>
    <name evidence="1" type="ORF">PhaeoP36_03621</name>
</gene>
<dbReference type="EMBL" id="CP010644">
    <property type="protein sequence ID" value="ATG37698.1"/>
    <property type="molecule type" value="Genomic_DNA"/>
</dbReference>
<accession>A0ABM6PIV7</accession>
<evidence type="ECO:0008006" key="3">
    <source>
        <dbReference type="Google" id="ProtNLM"/>
    </source>
</evidence>
<evidence type="ECO:0000313" key="2">
    <source>
        <dbReference type="Proteomes" id="UP000218891"/>
    </source>
</evidence>
<dbReference type="RefSeq" id="WP_096790445.1">
    <property type="nucleotide sequence ID" value="NZ_CP010644.1"/>
</dbReference>
<reference evidence="1 2" key="4">
    <citation type="journal article" date="2018" name="Environ. Microbiol. Rep.">
        <title>Phylogenetic distribution of roseobacticides in the Roseobacter group and their effect on microalgae.</title>
        <authorList>
            <person name="Sonnenschein E.C."/>
            <person name="Phippen C.B."/>
            <person name="Bentzon-Tilia M."/>
            <person name="Rasmussen S.A."/>
            <person name="Nielsen K.F."/>
            <person name="Gram L."/>
        </authorList>
    </citation>
    <scope>NUCLEOTIDE SEQUENCE [LARGE SCALE GENOMIC DNA]</scope>
    <source>
        <strain evidence="1 2">P36</strain>
    </source>
</reference>
<reference evidence="1 2" key="2">
    <citation type="journal article" date="2017" name="Genome Biol. Evol.">
        <title>Trajectories and Drivers of Genome Evolution in Surface-Associated Marine Phaeobacter.</title>
        <authorList>
            <person name="Freese H.M."/>
            <person name="Sikorski J."/>
            <person name="Bunk B."/>
            <person name="Scheuner C."/>
            <person name="Meier-Kolthoff J.P."/>
            <person name="Sproer C."/>
            <person name="Gram L."/>
            <person name="Overmann J."/>
        </authorList>
    </citation>
    <scope>NUCLEOTIDE SEQUENCE [LARGE SCALE GENOMIC DNA]</scope>
    <source>
        <strain evidence="1 2">P36</strain>
    </source>
</reference>
<dbReference type="Proteomes" id="UP000218891">
    <property type="component" value="Plasmid pP36_a"/>
</dbReference>
<keyword evidence="1" id="KW-0614">Plasmid</keyword>
<geneLocation type="plasmid" evidence="1 2">
    <name>pP36_a</name>
</geneLocation>